<keyword evidence="9" id="KW-1185">Reference proteome</keyword>
<dbReference type="RefSeq" id="WP_246013380.1">
    <property type="nucleotide sequence ID" value="NZ_UWPJ01000034.1"/>
</dbReference>
<comment type="similarity">
    <text evidence="1">Belongs to the ABC transporter superfamily.</text>
</comment>
<organism evidence="8 9">
    <name type="scientific">Pigmentiphaga humi</name>
    <dbReference type="NCBI Taxonomy" id="2478468"/>
    <lineage>
        <taxon>Bacteria</taxon>
        <taxon>Pseudomonadati</taxon>
        <taxon>Pseudomonadota</taxon>
        <taxon>Betaproteobacteria</taxon>
        <taxon>Burkholderiales</taxon>
        <taxon>Alcaligenaceae</taxon>
        <taxon>Pigmentiphaga</taxon>
    </lineage>
</organism>
<dbReference type="SUPFAM" id="SSF52540">
    <property type="entry name" value="P-loop containing nucleoside triphosphate hydrolases"/>
    <property type="match status" value="1"/>
</dbReference>
<dbReference type="InterPro" id="IPR003439">
    <property type="entry name" value="ABC_transporter-like_ATP-bd"/>
</dbReference>
<dbReference type="InterPro" id="IPR052156">
    <property type="entry name" value="BCAA_Transport_ATP-bd_LivF"/>
</dbReference>
<dbReference type="SMART" id="SM00382">
    <property type="entry name" value="AAA"/>
    <property type="match status" value="1"/>
</dbReference>
<dbReference type="InterPro" id="IPR027417">
    <property type="entry name" value="P-loop_NTPase"/>
</dbReference>
<dbReference type="GO" id="GO:0015807">
    <property type="term" value="P:L-amino acid transport"/>
    <property type="evidence" value="ECO:0007669"/>
    <property type="project" value="TreeGrafter"/>
</dbReference>
<feature type="domain" description="ABC transporter" evidence="7">
    <location>
        <begin position="6"/>
        <end position="234"/>
    </location>
</feature>
<reference evidence="8 9" key="1">
    <citation type="submission" date="2018-10" db="EMBL/GenBank/DDBJ databases">
        <authorList>
            <person name="Criscuolo A."/>
        </authorList>
    </citation>
    <scope>NUCLEOTIDE SEQUENCE [LARGE SCALE GENOMIC DNA]</scope>
    <source>
        <strain evidence="8">DnA1</strain>
    </source>
</reference>
<dbReference type="PANTHER" id="PTHR43820:SF4">
    <property type="entry name" value="HIGH-AFFINITY BRANCHED-CHAIN AMINO ACID TRANSPORT ATP-BINDING PROTEIN LIVF"/>
    <property type="match status" value="1"/>
</dbReference>
<dbReference type="InterPro" id="IPR017871">
    <property type="entry name" value="ABC_transporter-like_CS"/>
</dbReference>
<evidence type="ECO:0000313" key="8">
    <source>
        <dbReference type="EMBL" id="VCU72004.1"/>
    </source>
</evidence>
<keyword evidence="3" id="KW-1003">Cell membrane</keyword>
<protein>
    <submittedName>
        <fullName evidence="8">High-affinity branched-chain amino acid transport ATP-binding protein LivF</fullName>
    </submittedName>
</protein>
<dbReference type="GO" id="GO:0005524">
    <property type="term" value="F:ATP binding"/>
    <property type="evidence" value="ECO:0007669"/>
    <property type="project" value="UniProtKB-KW"/>
</dbReference>
<dbReference type="GO" id="GO:0015658">
    <property type="term" value="F:branched-chain amino acid transmembrane transporter activity"/>
    <property type="evidence" value="ECO:0007669"/>
    <property type="project" value="TreeGrafter"/>
</dbReference>
<accession>A0A3P4B6S6</accession>
<evidence type="ECO:0000256" key="1">
    <source>
        <dbReference type="ARBA" id="ARBA00005417"/>
    </source>
</evidence>
<dbReference type="AlphaFoldDB" id="A0A3P4B6S6"/>
<dbReference type="GO" id="GO:0016887">
    <property type="term" value="F:ATP hydrolysis activity"/>
    <property type="evidence" value="ECO:0007669"/>
    <property type="project" value="InterPro"/>
</dbReference>
<dbReference type="EMBL" id="UWPJ01000034">
    <property type="protein sequence ID" value="VCU72004.1"/>
    <property type="molecule type" value="Genomic_DNA"/>
</dbReference>
<dbReference type="Gene3D" id="3.40.50.300">
    <property type="entry name" value="P-loop containing nucleotide triphosphate hydrolases"/>
    <property type="match status" value="1"/>
</dbReference>
<keyword evidence="2" id="KW-0813">Transport</keyword>
<evidence type="ECO:0000256" key="6">
    <source>
        <dbReference type="ARBA" id="ARBA00022970"/>
    </source>
</evidence>
<dbReference type="PANTHER" id="PTHR43820">
    <property type="entry name" value="HIGH-AFFINITY BRANCHED-CHAIN AMINO ACID TRANSPORT ATP-BINDING PROTEIN LIVF"/>
    <property type="match status" value="1"/>
</dbReference>
<proteinExistence type="inferred from homology"/>
<evidence type="ECO:0000259" key="7">
    <source>
        <dbReference type="PROSITE" id="PS50893"/>
    </source>
</evidence>
<dbReference type="InterPro" id="IPR003593">
    <property type="entry name" value="AAA+_ATPase"/>
</dbReference>
<gene>
    <name evidence="8" type="primary">livF_6</name>
    <name evidence="8" type="ORF">PIGHUM_04098</name>
</gene>
<keyword evidence="4" id="KW-0547">Nucleotide-binding</keyword>
<dbReference type="PROSITE" id="PS50893">
    <property type="entry name" value="ABC_TRANSPORTER_2"/>
    <property type="match status" value="1"/>
</dbReference>
<evidence type="ECO:0000256" key="5">
    <source>
        <dbReference type="ARBA" id="ARBA00022840"/>
    </source>
</evidence>
<sequence>MGDMALRIADARAWYGKAQVLHGARLEVGRGEIVALLGRNGAGRSTLARTVMGLVARSGSFVWNGRETRTLRPFDIARLGIGYVPESRDIFPGMTVAQNLLLGQKQARPGRWRPQDAYDLFPALGRRADTDAQVLSGGEQQMLALARTLMGDPALMLVDEPTEGLAPQVVAQLRGFFQVLREQGMAMLLIEQKLDLALDIADRVYVLGHGAVVFEGTPAALLAQPGVRKEWLEL</sequence>
<keyword evidence="3" id="KW-0472">Membrane</keyword>
<keyword evidence="6" id="KW-0029">Amino-acid transport</keyword>
<evidence type="ECO:0000256" key="2">
    <source>
        <dbReference type="ARBA" id="ARBA00022448"/>
    </source>
</evidence>
<dbReference type="PROSITE" id="PS00211">
    <property type="entry name" value="ABC_TRANSPORTER_1"/>
    <property type="match status" value="1"/>
</dbReference>
<dbReference type="Proteomes" id="UP000277294">
    <property type="component" value="Unassembled WGS sequence"/>
</dbReference>
<evidence type="ECO:0000256" key="4">
    <source>
        <dbReference type="ARBA" id="ARBA00022741"/>
    </source>
</evidence>
<keyword evidence="5 8" id="KW-0067">ATP-binding</keyword>
<evidence type="ECO:0000256" key="3">
    <source>
        <dbReference type="ARBA" id="ARBA00022475"/>
    </source>
</evidence>
<dbReference type="Pfam" id="PF00005">
    <property type="entry name" value="ABC_tran"/>
    <property type="match status" value="1"/>
</dbReference>
<name>A0A3P4B6S6_9BURK</name>
<evidence type="ECO:0000313" key="9">
    <source>
        <dbReference type="Proteomes" id="UP000277294"/>
    </source>
</evidence>
<dbReference type="CDD" id="cd03224">
    <property type="entry name" value="ABC_TM1139_LivF_branched"/>
    <property type="match status" value="1"/>
</dbReference>